<gene>
    <name evidence="1" type="ORF">M9H77_32908</name>
</gene>
<reference evidence="2" key="1">
    <citation type="journal article" date="2023" name="Nat. Plants">
        <title>Single-cell RNA sequencing provides a high-resolution roadmap for understanding the multicellular compartmentation of specialized metabolism.</title>
        <authorList>
            <person name="Sun S."/>
            <person name="Shen X."/>
            <person name="Li Y."/>
            <person name="Li Y."/>
            <person name="Wang S."/>
            <person name="Li R."/>
            <person name="Zhang H."/>
            <person name="Shen G."/>
            <person name="Guo B."/>
            <person name="Wei J."/>
            <person name="Xu J."/>
            <person name="St-Pierre B."/>
            <person name="Chen S."/>
            <person name="Sun C."/>
        </authorList>
    </citation>
    <scope>NUCLEOTIDE SEQUENCE [LARGE SCALE GENOMIC DNA]</scope>
</reference>
<dbReference type="Proteomes" id="UP001060085">
    <property type="component" value="Linkage Group LG07"/>
</dbReference>
<protein>
    <submittedName>
        <fullName evidence="1">Uncharacterized protein</fullName>
    </submittedName>
</protein>
<sequence length="593" mass="68135">MGVANKAWKHSGGVLLNNLAFLFDNNKQQKQKPQQQHCSSCRWPSFSAGSTVTAARPPKISWSVKVCGALLFAVGLISLFTGHLASDLEWYSQRLVKRTLYYKLNGGSRAPIDIWKSKFSSMYYGCSERGPHFAPAVPERLSNGYLLIATSGGLNQQRTGITDAVVVARILNATLVVPELDHHSFWKDDSEFLNIFDVNWFISYLAKDVTIIKRVPERVMRSMEKPPYTMRVPRKSEPEYYLDQVLPILLRRRVVQLTKFDYRLANELDEDLQKLRCRVNYHALRFTKPIRSLGQKLVNRMRKMDKRYIAIHLRFEPDMLAFSGCYYGGGDKERYELGEIRKRWETLPELSPDEERTRGKCPLTPHEVGLMLRALGFKNDTYLYVASGEIYGGEETLRPLRELFPNFYTKEMLASEELQPFIPFSSRLAAIDYIVCEESDVFVTNNNGNMAKILAGRRRYMGHKRTIRPNAKRLSALFMAREKMDWDTFAKKVISCQRGFMGEPEEIRPGRGEFHEYPSSCICRKPSNHTNVKKYHDEGQNTDKVPVLSEIISRNQYINDNPGEKRSQQATNSSIEGHLSLGEETDHDDPLSD</sequence>
<organism evidence="1 2">
    <name type="scientific">Catharanthus roseus</name>
    <name type="common">Madagascar periwinkle</name>
    <name type="synonym">Vinca rosea</name>
    <dbReference type="NCBI Taxonomy" id="4058"/>
    <lineage>
        <taxon>Eukaryota</taxon>
        <taxon>Viridiplantae</taxon>
        <taxon>Streptophyta</taxon>
        <taxon>Embryophyta</taxon>
        <taxon>Tracheophyta</taxon>
        <taxon>Spermatophyta</taxon>
        <taxon>Magnoliopsida</taxon>
        <taxon>eudicotyledons</taxon>
        <taxon>Gunneridae</taxon>
        <taxon>Pentapetalae</taxon>
        <taxon>asterids</taxon>
        <taxon>lamiids</taxon>
        <taxon>Gentianales</taxon>
        <taxon>Apocynaceae</taxon>
        <taxon>Rauvolfioideae</taxon>
        <taxon>Vinceae</taxon>
        <taxon>Catharanthinae</taxon>
        <taxon>Catharanthus</taxon>
    </lineage>
</organism>
<name>A0ACC0A4N2_CATRO</name>
<dbReference type="EMBL" id="CM044707">
    <property type="protein sequence ID" value="KAI5655721.1"/>
    <property type="molecule type" value="Genomic_DNA"/>
</dbReference>
<evidence type="ECO:0000313" key="1">
    <source>
        <dbReference type="EMBL" id="KAI5655721.1"/>
    </source>
</evidence>
<keyword evidence="2" id="KW-1185">Reference proteome</keyword>
<proteinExistence type="predicted"/>
<comment type="caution">
    <text evidence="1">The sequence shown here is derived from an EMBL/GenBank/DDBJ whole genome shotgun (WGS) entry which is preliminary data.</text>
</comment>
<evidence type="ECO:0000313" key="2">
    <source>
        <dbReference type="Proteomes" id="UP001060085"/>
    </source>
</evidence>
<accession>A0ACC0A4N2</accession>